<sequence>MFIKRILIFLLVVSCCSCAVKHRTLTRVQDWSYPVGQMDDQLSFSYVDNILEKTNNKQGARWAKRKNIHVVSIRLINNSKQPIHGTQLAFFNGDEQVELLHNEWLAKKVRQRFSPLMILFLPIVLIEQAIYESVDDDDYDDGVEHESITMSVAEQVDDFRVKENSTLKDELMNFQLANQILMPGKPVYGIIGVRSKSELKSLRAVCRNSNFEILSSQMQ</sequence>
<keyword evidence="3" id="KW-1185">Reference proteome</keyword>
<proteinExistence type="predicted"/>
<dbReference type="EMBL" id="FONW01000009">
    <property type="protein sequence ID" value="SFF55971.1"/>
    <property type="molecule type" value="Genomic_DNA"/>
</dbReference>
<name>A0A1I2JT81_9BACT</name>
<dbReference type="AlphaFoldDB" id="A0A1I2JT81"/>
<dbReference type="Proteomes" id="UP000198964">
    <property type="component" value="Unassembled WGS sequence"/>
</dbReference>
<evidence type="ECO:0000256" key="1">
    <source>
        <dbReference type="SAM" id="SignalP"/>
    </source>
</evidence>
<feature type="chain" id="PRO_5011647011" evidence="1">
    <location>
        <begin position="20"/>
        <end position="219"/>
    </location>
</feature>
<organism evidence="2 3">
    <name type="scientific">Sunxiuqinia elliptica</name>
    <dbReference type="NCBI Taxonomy" id="655355"/>
    <lineage>
        <taxon>Bacteria</taxon>
        <taxon>Pseudomonadati</taxon>
        <taxon>Bacteroidota</taxon>
        <taxon>Bacteroidia</taxon>
        <taxon>Marinilabiliales</taxon>
        <taxon>Prolixibacteraceae</taxon>
        <taxon>Sunxiuqinia</taxon>
    </lineage>
</organism>
<evidence type="ECO:0000313" key="2">
    <source>
        <dbReference type="EMBL" id="SFF55971.1"/>
    </source>
</evidence>
<reference evidence="2 3" key="1">
    <citation type="submission" date="2016-10" db="EMBL/GenBank/DDBJ databases">
        <authorList>
            <person name="de Groot N.N."/>
        </authorList>
    </citation>
    <scope>NUCLEOTIDE SEQUENCE [LARGE SCALE GENOMIC DNA]</scope>
    <source>
        <strain evidence="2 3">CGMCC 1.9156</strain>
    </source>
</reference>
<protein>
    <submittedName>
        <fullName evidence="2">Uncharacterized protein</fullName>
    </submittedName>
</protein>
<keyword evidence="1" id="KW-0732">Signal</keyword>
<accession>A0A1I2JT81</accession>
<gene>
    <name evidence="2" type="ORF">SAMN05216283_10982</name>
</gene>
<feature type="signal peptide" evidence="1">
    <location>
        <begin position="1"/>
        <end position="19"/>
    </location>
</feature>
<dbReference type="STRING" id="655355.SAMN05216283_10982"/>
<evidence type="ECO:0000313" key="3">
    <source>
        <dbReference type="Proteomes" id="UP000198964"/>
    </source>
</evidence>